<dbReference type="RefSeq" id="XP_018458069.1">
    <property type="nucleotide sequence ID" value="XM_018602567.2"/>
</dbReference>
<dbReference type="OrthoDB" id="440455at2759"/>
<name>A0A6J0LEJ8_RAPSA</name>
<dbReference type="PANTHER" id="PTHR31245">
    <property type="entry name" value="UBIQUITIN SYSTEM COMPONENT CUE PROTEIN"/>
    <property type="match status" value="1"/>
</dbReference>
<protein>
    <submittedName>
        <fullName evidence="2">Uncharacterized protein LOC108828910</fullName>
    </submittedName>
</protein>
<organism evidence="1 2">
    <name type="scientific">Raphanus sativus</name>
    <name type="common">Radish</name>
    <name type="synonym">Raphanus raphanistrum var. sativus</name>
    <dbReference type="NCBI Taxonomy" id="3726"/>
    <lineage>
        <taxon>Eukaryota</taxon>
        <taxon>Viridiplantae</taxon>
        <taxon>Streptophyta</taxon>
        <taxon>Embryophyta</taxon>
        <taxon>Tracheophyta</taxon>
        <taxon>Spermatophyta</taxon>
        <taxon>Magnoliopsida</taxon>
        <taxon>eudicotyledons</taxon>
        <taxon>Gunneridae</taxon>
        <taxon>Pentapetalae</taxon>
        <taxon>rosids</taxon>
        <taxon>malvids</taxon>
        <taxon>Brassicales</taxon>
        <taxon>Brassicaceae</taxon>
        <taxon>Brassiceae</taxon>
        <taxon>Raphanus</taxon>
    </lineage>
</organism>
<dbReference type="AlphaFoldDB" id="A0A6J0LEJ8"/>
<evidence type="ECO:0000313" key="2">
    <source>
        <dbReference type="RefSeq" id="XP_018458069.1"/>
    </source>
</evidence>
<keyword evidence="1" id="KW-1185">Reference proteome</keyword>
<dbReference type="GeneID" id="108828910"/>
<dbReference type="KEGG" id="rsz:108828910"/>
<proteinExistence type="predicted"/>
<dbReference type="Proteomes" id="UP000504610">
    <property type="component" value="Chromosome 4"/>
</dbReference>
<evidence type="ECO:0000313" key="1">
    <source>
        <dbReference type="Proteomes" id="UP000504610"/>
    </source>
</evidence>
<sequence>MEEEGEADNMSAIVCNGKRSLFEASSPPSPRNSVLFHLCFFPSILLDHLAPIFPDLDTHILERAINECGEDLDSPGAGAAKQHLVLVQMQRRKAVSNRRNLMLRQQLEAIIQEDSLLKRAVVTQQKRQRETKD</sequence>
<reference evidence="1" key="1">
    <citation type="journal article" date="2019" name="Database">
        <title>The radish genome database (RadishGD): an integrated information resource for radish genomics.</title>
        <authorList>
            <person name="Yu H.J."/>
            <person name="Baek S."/>
            <person name="Lee Y.J."/>
            <person name="Cho A."/>
            <person name="Mun J.H."/>
        </authorList>
    </citation>
    <scope>NUCLEOTIDE SEQUENCE [LARGE SCALE GENOMIC DNA]</scope>
    <source>
        <strain evidence="1">cv. WK10039</strain>
    </source>
</reference>
<dbReference type="CDD" id="cd14279">
    <property type="entry name" value="CUE"/>
    <property type="match status" value="1"/>
</dbReference>
<reference evidence="2" key="2">
    <citation type="submission" date="2025-08" db="UniProtKB">
        <authorList>
            <consortium name="RefSeq"/>
        </authorList>
    </citation>
    <scope>IDENTIFICATION</scope>
    <source>
        <tissue evidence="2">Leaf</tissue>
    </source>
</reference>
<gene>
    <name evidence="2" type="primary">LOC108828910</name>
</gene>
<dbReference type="PANTHER" id="PTHR31245:SF1">
    <property type="entry name" value="UBIQUITIN SYSTEM COMPONENT CUE PROTEIN"/>
    <property type="match status" value="1"/>
</dbReference>
<accession>A0A6J0LEJ8</accession>